<name>A0A1G4WXX9_9MYCO</name>
<reference evidence="3" key="2">
    <citation type="submission" date="2016-10" db="EMBL/GenBank/DDBJ databases">
        <authorList>
            <person name="de Groot N.N."/>
        </authorList>
    </citation>
    <scope>NUCLEOTIDE SEQUENCE [LARGE SCALE GENOMIC DNA]</scope>
    <source>
        <strain evidence="3">UNC267MFSha1.1M11</strain>
    </source>
</reference>
<organism evidence="3 4">
    <name type="scientific">Mycolicibacterium fluoranthenivorans</name>
    <dbReference type="NCBI Taxonomy" id="258505"/>
    <lineage>
        <taxon>Bacteria</taxon>
        <taxon>Bacillati</taxon>
        <taxon>Actinomycetota</taxon>
        <taxon>Actinomycetes</taxon>
        <taxon>Mycobacteriales</taxon>
        <taxon>Mycobacteriaceae</taxon>
        <taxon>Mycolicibacterium</taxon>
    </lineage>
</organism>
<dbReference type="Pfam" id="PF02310">
    <property type="entry name" value="B12-binding"/>
    <property type="match status" value="1"/>
</dbReference>
<dbReference type="AlphaFoldDB" id="A0A1G4WXX9"/>
<evidence type="ECO:0000313" key="4">
    <source>
        <dbReference type="Proteomes" id="UP000199707"/>
    </source>
</evidence>
<dbReference type="InterPro" id="IPR006158">
    <property type="entry name" value="Cobalamin-bd"/>
</dbReference>
<evidence type="ECO:0000313" key="2">
    <source>
        <dbReference type="EMBL" id="QNJ94814.1"/>
    </source>
</evidence>
<reference evidence="4" key="1">
    <citation type="submission" date="2016-10" db="EMBL/GenBank/DDBJ databases">
        <authorList>
            <person name="Varghese N."/>
            <person name="Submissions S."/>
        </authorList>
    </citation>
    <scope>NUCLEOTIDE SEQUENCE [LARGE SCALE GENOMIC DNA]</scope>
    <source>
        <strain evidence="4">UNC267MFSha1.1M11</strain>
    </source>
</reference>
<dbReference type="Proteomes" id="UP000199707">
    <property type="component" value="Unassembled WGS sequence"/>
</dbReference>
<dbReference type="Proteomes" id="UP000515498">
    <property type="component" value="Chromosome"/>
</dbReference>
<dbReference type="PROSITE" id="PS51332">
    <property type="entry name" value="B12_BINDING"/>
    <property type="match status" value="1"/>
</dbReference>
<dbReference type="GO" id="GO:0046872">
    <property type="term" value="F:metal ion binding"/>
    <property type="evidence" value="ECO:0007669"/>
    <property type="project" value="InterPro"/>
</dbReference>
<dbReference type="STRING" id="1502745.SAMN02799620_05331"/>
<dbReference type="InterPro" id="IPR036724">
    <property type="entry name" value="Cobalamin-bd_sf"/>
</dbReference>
<dbReference type="Gene3D" id="3.40.50.280">
    <property type="entry name" value="Cobalamin-binding domain"/>
    <property type="match status" value="1"/>
</dbReference>
<evidence type="ECO:0000313" key="3">
    <source>
        <dbReference type="EMBL" id="SCX31414.1"/>
    </source>
</evidence>
<dbReference type="EMBL" id="CP059894">
    <property type="protein sequence ID" value="QNJ94814.1"/>
    <property type="molecule type" value="Genomic_DNA"/>
</dbReference>
<dbReference type="EMBL" id="FMUB01000013">
    <property type="protein sequence ID" value="SCX31414.1"/>
    <property type="molecule type" value="Genomic_DNA"/>
</dbReference>
<dbReference type="SUPFAM" id="SSF52242">
    <property type="entry name" value="Cobalamin (vitamin B12)-binding domain"/>
    <property type="match status" value="1"/>
</dbReference>
<dbReference type="RefSeq" id="WP_139170192.1">
    <property type="nucleotide sequence ID" value="NZ_CP059894.1"/>
</dbReference>
<sequence>MTSTEIELHQLIPDDLPDGIALVREAKERAKAIPVGRSKGVEVRRADSDRAFKERCRDTGRLTTYINLGYKTWAETRDALDEITAAGERRGFTLDRFSLVSDRRMGLPPEMRDEALGETGIMMYTEADWVGAARDTDVEPEWNDHGVATPGGIATTESAIRAGFGYIGDFAEFNRYSYPGWYDDAEQMIRGVQAASMIAQKRNDGVVLNSFIEDGYCSSFHDLATSLGWSMFQCYVAEDLIGAAHAQSYGSTFSDPIRKQAFGLAMDAINVDRVPPTFVHGDTNGLVGEDFDRNAVIVAADVMYTIARELKHPTGAAMHATPVSEPIRIPTVDELVESLVIVSEAEKRVRACPDIIDWRPIYEMRDQIIQGGRQVFRNLLDGLGKIGVKTDDPLQLMLATRRLGAGAIEDLFHAGEPDSSFPRGFKPLVASDTLGRLLERKSAVLARLRVDGPLPDLRDVKVVTAGTDVHEYALHILTQALSACGAEVINLGINTTSPDIAKVVVETAADSVAVSTHNGMALSLGRQLKKELDARRVNPRVFMGGRLNEDLEHQEAADVRPMLRAEGIVPCDTVEEMIEHLRHRPTDTGVHNHPIVH</sequence>
<gene>
    <name evidence="2" type="ORF">HZU40_11515</name>
    <name evidence="3" type="ORF">SAMN02799620_05331</name>
</gene>
<feature type="domain" description="B12-binding" evidence="1">
    <location>
        <begin position="457"/>
        <end position="588"/>
    </location>
</feature>
<accession>A0A1G4WXX9</accession>
<proteinExistence type="predicted"/>
<dbReference type="GO" id="GO:0031419">
    <property type="term" value="F:cobalamin binding"/>
    <property type="evidence" value="ECO:0007669"/>
    <property type="project" value="InterPro"/>
</dbReference>
<evidence type="ECO:0000259" key="1">
    <source>
        <dbReference type="PROSITE" id="PS51332"/>
    </source>
</evidence>
<dbReference type="KEGG" id="mflu:HZU40_11515"/>
<evidence type="ECO:0000313" key="5">
    <source>
        <dbReference type="Proteomes" id="UP000515498"/>
    </source>
</evidence>
<reference evidence="2 5" key="3">
    <citation type="submission" date="2020-07" db="EMBL/GenBank/DDBJ databases">
        <title>Draft genome sequence of four isobutane-metabolizing strains capable of cometabolically degrading diverse ether contaminants.</title>
        <authorList>
            <person name="Chen W."/>
            <person name="Faulkner N."/>
            <person name="Smith C."/>
            <person name="Hyman M."/>
        </authorList>
    </citation>
    <scope>NUCLEOTIDE SEQUENCE [LARGE SCALE GENOMIC DNA]</scope>
    <source>
        <strain evidence="2 5">2A</strain>
    </source>
</reference>
<protein>
    <submittedName>
        <fullName evidence="2">Cobalamin B12-binding domain-containing protein</fullName>
    </submittedName>
    <submittedName>
        <fullName evidence="3">Methylmalonyl-CoA mutase, cobalamin-binding subunit</fullName>
    </submittedName>
</protein>